<keyword evidence="2" id="KW-1185">Reference proteome</keyword>
<dbReference type="Proteomes" id="UP000001067">
    <property type="component" value="Unassembled WGS sequence"/>
</dbReference>
<proteinExistence type="predicted"/>
<name>E3RFJ2_PYRTT</name>
<protein>
    <submittedName>
        <fullName evidence="1">Uncharacterized protein</fullName>
    </submittedName>
</protein>
<dbReference type="OrthoDB" id="2151982at2759"/>
<evidence type="ECO:0000313" key="1">
    <source>
        <dbReference type="EMBL" id="EFQ95515.1"/>
    </source>
</evidence>
<dbReference type="AlphaFoldDB" id="E3RFJ2"/>
<reference evidence="1 2" key="1">
    <citation type="journal article" date="2010" name="Genome Biol.">
        <title>A first genome assembly of the barley fungal pathogen Pyrenophora teres f. teres.</title>
        <authorList>
            <person name="Ellwood S.R."/>
            <person name="Liu Z."/>
            <person name="Syme R.A."/>
            <person name="Lai Z."/>
            <person name="Hane J.K."/>
            <person name="Keiper F."/>
            <person name="Moffat C.S."/>
            <person name="Oliver R.P."/>
            <person name="Friesen T.L."/>
        </authorList>
    </citation>
    <scope>NUCLEOTIDE SEQUENCE [LARGE SCALE GENOMIC DNA]</scope>
    <source>
        <strain evidence="1 2">0-1</strain>
    </source>
</reference>
<dbReference type="HOGENOM" id="CLU_098343_0_0_1"/>
<organism evidence="2">
    <name type="scientific">Pyrenophora teres f. teres (strain 0-1)</name>
    <name type="common">Barley net blotch fungus</name>
    <name type="synonym">Drechslera teres f. teres</name>
    <dbReference type="NCBI Taxonomy" id="861557"/>
    <lineage>
        <taxon>Eukaryota</taxon>
        <taxon>Fungi</taxon>
        <taxon>Dikarya</taxon>
        <taxon>Ascomycota</taxon>
        <taxon>Pezizomycotina</taxon>
        <taxon>Dothideomycetes</taxon>
        <taxon>Pleosporomycetidae</taxon>
        <taxon>Pleosporales</taxon>
        <taxon>Pleosporineae</taxon>
        <taxon>Pleosporaceae</taxon>
        <taxon>Pyrenophora</taxon>
    </lineage>
</organism>
<accession>E3RFJ2</accession>
<dbReference type="eggNOG" id="ENOG502SSHC">
    <property type="taxonomic scope" value="Eukaryota"/>
</dbReference>
<dbReference type="EMBL" id="GL532751">
    <property type="protein sequence ID" value="EFQ95515.1"/>
    <property type="molecule type" value="Genomic_DNA"/>
</dbReference>
<evidence type="ECO:0000313" key="2">
    <source>
        <dbReference type="Proteomes" id="UP000001067"/>
    </source>
</evidence>
<sequence>MGVEARMPPLLLPEAHDTHDTQKVPALGASPIAYSGCCLALSAPLIEYLQSLLPQPPALSLSIGSGFGLLEAYLMAEPKARNVIGIEVEPSSNQYLPASHHRLVHGTRFLDPLAAEATTWLFVYPRRVGLLDEYLTEYGNTSLERVIWAGPQADWGDYKGCFAGWHVQERGADEVGGKPWELIAVAKKRPS</sequence>
<gene>
    <name evidence="1" type="ORF">PTT_06480</name>
</gene>
<dbReference type="KEGG" id="pte:PTT_06480"/>